<dbReference type="EMBL" id="ML993984">
    <property type="protein sequence ID" value="KAF2201255.1"/>
    <property type="molecule type" value="Genomic_DNA"/>
</dbReference>
<dbReference type="GO" id="GO:0030488">
    <property type="term" value="P:tRNA methylation"/>
    <property type="evidence" value="ECO:0007669"/>
    <property type="project" value="TreeGrafter"/>
</dbReference>
<dbReference type="SUPFAM" id="SSF53335">
    <property type="entry name" value="S-adenosyl-L-methionine-dependent methyltransferases"/>
    <property type="match status" value="1"/>
</dbReference>
<dbReference type="GO" id="GO:0008757">
    <property type="term" value="F:S-adenosylmethionine-dependent methyltransferase activity"/>
    <property type="evidence" value="ECO:0007669"/>
    <property type="project" value="InterPro"/>
</dbReference>
<evidence type="ECO:0000313" key="5">
    <source>
        <dbReference type="Proteomes" id="UP000799536"/>
    </source>
</evidence>
<gene>
    <name evidence="4" type="ORF">GQ43DRAFT_335430</name>
</gene>
<keyword evidence="5" id="KW-1185">Reference proteome</keyword>
<sequence>PLVRALEKYLEAMPEGLLEALEMSSGALLEGFPSAYSVYRPMLLLPAHSFGSEAWKRLLAFLEQNNSASLQSLWHSLASSVGATHIAINNPIPLHTPSNKEEENILRSPVGLVPLYGDFGPPPSSLANPEKPSQGDFDKAFWVSTTQNGIHQTWAPMYTMFSRGNITEKARVMNMESVKTAIEEGKNHSRGATAIDLYAGIGYFAFSYKKAGVDKVICFELNPWSVEGLQRGAGMNWWNCAVVQGGLEREAYLMRGGEAWKELIEDNDFIIFQESNERVLEELEWMHNLPPIRHINLGLLPSSRASWENAVASLDYAEVCWLHIHENIGAGEIERRAEEIETEILLIFQDVMKERGQKGDYIPAVEVEHVEKVKTFAPGVWHCVVDIRI</sequence>
<evidence type="ECO:0000313" key="4">
    <source>
        <dbReference type="EMBL" id="KAF2201255.1"/>
    </source>
</evidence>
<accession>A0A9P4JLE9</accession>
<name>A0A9P4JLE9_9PLEO</name>
<dbReference type="Proteomes" id="UP000799536">
    <property type="component" value="Unassembled WGS sequence"/>
</dbReference>
<dbReference type="GO" id="GO:0005737">
    <property type="term" value="C:cytoplasm"/>
    <property type="evidence" value="ECO:0007669"/>
    <property type="project" value="TreeGrafter"/>
</dbReference>
<dbReference type="CDD" id="cd02440">
    <property type="entry name" value="AdoMet_MTases"/>
    <property type="match status" value="1"/>
</dbReference>
<dbReference type="GO" id="GO:0031591">
    <property type="term" value="P:wybutosine biosynthetic process"/>
    <property type="evidence" value="ECO:0007669"/>
    <property type="project" value="InterPro"/>
</dbReference>
<dbReference type="InterPro" id="IPR029063">
    <property type="entry name" value="SAM-dependent_MTases_sf"/>
</dbReference>
<dbReference type="PANTHER" id="PTHR23245">
    <property type="entry name" value="TRNA METHYLTRANSFERASE"/>
    <property type="match status" value="1"/>
</dbReference>
<evidence type="ECO:0000256" key="2">
    <source>
        <dbReference type="ARBA" id="ARBA00049400"/>
    </source>
</evidence>
<dbReference type="EC" id="2.5.1.114" evidence="1"/>
<reference evidence="4" key="1">
    <citation type="journal article" date="2020" name="Stud. Mycol.">
        <title>101 Dothideomycetes genomes: a test case for predicting lifestyles and emergence of pathogens.</title>
        <authorList>
            <person name="Haridas S."/>
            <person name="Albert R."/>
            <person name="Binder M."/>
            <person name="Bloem J."/>
            <person name="Labutti K."/>
            <person name="Salamov A."/>
            <person name="Andreopoulos B."/>
            <person name="Baker S."/>
            <person name="Barry K."/>
            <person name="Bills G."/>
            <person name="Bluhm B."/>
            <person name="Cannon C."/>
            <person name="Castanera R."/>
            <person name="Culley D."/>
            <person name="Daum C."/>
            <person name="Ezra D."/>
            <person name="Gonzalez J."/>
            <person name="Henrissat B."/>
            <person name="Kuo A."/>
            <person name="Liang C."/>
            <person name="Lipzen A."/>
            <person name="Lutzoni F."/>
            <person name="Magnuson J."/>
            <person name="Mondo S."/>
            <person name="Nolan M."/>
            <person name="Ohm R."/>
            <person name="Pangilinan J."/>
            <person name="Park H.-J."/>
            <person name="Ramirez L."/>
            <person name="Alfaro M."/>
            <person name="Sun H."/>
            <person name="Tritt A."/>
            <person name="Yoshinaga Y."/>
            <person name="Zwiers L.-H."/>
            <person name="Turgeon B."/>
            <person name="Goodwin S."/>
            <person name="Spatafora J."/>
            <person name="Crous P."/>
            <person name="Grigoriev I."/>
        </authorList>
    </citation>
    <scope>NUCLEOTIDE SEQUENCE</scope>
    <source>
        <strain evidence="4">ATCC 74209</strain>
    </source>
</reference>
<feature type="domain" description="SAM-dependent methyltransferase TRM5/TYW2-type" evidence="3">
    <location>
        <begin position="78"/>
        <end position="389"/>
    </location>
</feature>
<comment type="catalytic activity">
    <reaction evidence="2">
        <text>4-demethylwyosine(37) in tRNA(Phe) + S-adenosyl-L-methionine = 4-demethyl-7-[(3S)-3-amino-3-carboxypropyl]wyosine(37) in tRNA(Phe) + S-methyl-5'-thioadenosine + H(+)</text>
        <dbReference type="Rhea" id="RHEA:36355"/>
        <dbReference type="Rhea" id="RHEA-COMP:10164"/>
        <dbReference type="Rhea" id="RHEA-COMP:10378"/>
        <dbReference type="ChEBI" id="CHEBI:15378"/>
        <dbReference type="ChEBI" id="CHEBI:17509"/>
        <dbReference type="ChEBI" id="CHEBI:59789"/>
        <dbReference type="ChEBI" id="CHEBI:64315"/>
        <dbReference type="ChEBI" id="CHEBI:73550"/>
        <dbReference type="EC" id="2.5.1.114"/>
    </reaction>
</comment>
<dbReference type="AlphaFoldDB" id="A0A9P4JLE9"/>
<dbReference type="GO" id="GO:0008175">
    <property type="term" value="F:tRNA methyltransferase activity"/>
    <property type="evidence" value="ECO:0007669"/>
    <property type="project" value="TreeGrafter"/>
</dbReference>
<evidence type="ECO:0000259" key="3">
    <source>
        <dbReference type="PROSITE" id="PS51684"/>
    </source>
</evidence>
<organism evidence="4 5">
    <name type="scientific">Delitschia confertaspora ATCC 74209</name>
    <dbReference type="NCBI Taxonomy" id="1513339"/>
    <lineage>
        <taxon>Eukaryota</taxon>
        <taxon>Fungi</taxon>
        <taxon>Dikarya</taxon>
        <taxon>Ascomycota</taxon>
        <taxon>Pezizomycotina</taxon>
        <taxon>Dothideomycetes</taxon>
        <taxon>Pleosporomycetidae</taxon>
        <taxon>Pleosporales</taxon>
        <taxon>Delitschiaceae</taxon>
        <taxon>Delitschia</taxon>
    </lineage>
</organism>
<dbReference type="InterPro" id="IPR030382">
    <property type="entry name" value="MeTrfase_TRM5/TYW2"/>
</dbReference>
<evidence type="ECO:0000256" key="1">
    <source>
        <dbReference type="ARBA" id="ARBA00012265"/>
    </source>
</evidence>
<dbReference type="InterPro" id="IPR026274">
    <property type="entry name" value="tRNA_wybutosine_synth_prot_2"/>
</dbReference>
<dbReference type="Gene3D" id="3.40.50.150">
    <property type="entry name" value="Vaccinia Virus protein VP39"/>
    <property type="match status" value="1"/>
</dbReference>
<dbReference type="GO" id="GO:0102522">
    <property type="term" value="F:tRNA 4-demethylwyosine alpha-amino-alpha-carboxypropyltransferase activity"/>
    <property type="evidence" value="ECO:0007669"/>
    <property type="project" value="UniProtKB-EC"/>
</dbReference>
<protein>
    <recommendedName>
        <fullName evidence="1">tRNA(Phe) (4-demethylwyosine(37)-C(7)) aminocarboxypropyltransferase</fullName>
        <ecNumber evidence="1">2.5.1.114</ecNumber>
    </recommendedName>
</protein>
<dbReference type="OrthoDB" id="2387925at2759"/>
<feature type="non-terminal residue" evidence="4">
    <location>
        <position position="389"/>
    </location>
</feature>
<dbReference type="PIRSF" id="PIRSF038972">
    <property type="entry name" value="Trm12"/>
    <property type="match status" value="1"/>
</dbReference>
<proteinExistence type="predicted"/>
<dbReference type="PANTHER" id="PTHR23245:SF25">
    <property type="entry name" value="TRNA WYBUTOSINE-SYNTHESIZING PROTEIN 2 HOMOLOG"/>
    <property type="match status" value="1"/>
</dbReference>
<feature type="non-terminal residue" evidence="4">
    <location>
        <position position="1"/>
    </location>
</feature>
<dbReference type="PROSITE" id="PS51684">
    <property type="entry name" value="SAM_MT_TRM5_TYW2"/>
    <property type="match status" value="1"/>
</dbReference>
<comment type="caution">
    <text evidence="4">The sequence shown here is derived from an EMBL/GenBank/DDBJ whole genome shotgun (WGS) entry which is preliminary data.</text>
</comment>